<organism evidence="6 7">
    <name type="scientific">Laccaria amethystina LaAM-08-1</name>
    <dbReference type="NCBI Taxonomy" id="1095629"/>
    <lineage>
        <taxon>Eukaryota</taxon>
        <taxon>Fungi</taxon>
        <taxon>Dikarya</taxon>
        <taxon>Basidiomycota</taxon>
        <taxon>Agaricomycotina</taxon>
        <taxon>Agaricomycetes</taxon>
        <taxon>Agaricomycetidae</taxon>
        <taxon>Agaricales</taxon>
        <taxon>Agaricineae</taxon>
        <taxon>Hydnangiaceae</taxon>
        <taxon>Laccaria</taxon>
    </lineage>
</organism>
<dbReference type="GO" id="GO:0006508">
    <property type="term" value="P:proteolysis"/>
    <property type="evidence" value="ECO:0007669"/>
    <property type="project" value="UniProtKB-KW"/>
</dbReference>
<feature type="region of interest" description="Disordered" evidence="4">
    <location>
        <begin position="406"/>
        <end position="455"/>
    </location>
</feature>
<evidence type="ECO:0000259" key="5">
    <source>
        <dbReference type="PROSITE" id="PS50600"/>
    </source>
</evidence>
<dbReference type="STRING" id="1095629.A0A0C9WGZ1"/>
<dbReference type="Proteomes" id="UP000054477">
    <property type="component" value="Unassembled WGS sequence"/>
</dbReference>
<evidence type="ECO:0000313" key="7">
    <source>
        <dbReference type="Proteomes" id="UP000054477"/>
    </source>
</evidence>
<sequence length="455" mass="51651">MSNYTLPIQITSGRRGPTVELASFFSKDQPCSITSSTFLRLRRLHIPETSTIRKLVEYSRQAWLDGYKSIRYSHLHDGVVTNFPLWIVTYWNRVLDVRDHVKRWAACKDWVVVQTRQIKSSTRRNLAEEAVLLLNDLPWDAKKPSGLSDGEQTNTLWRFLQTNWLSDSEMNDMLELLRAKVLSNREWSGKFRVESVHLTKMILKAFKTAGTNAYMSRREYAWARSVGKELAARKMVLLTAGHLGQLEDDPELHWVAIVVDVEQGVTRYGDSFRTPIPEEIRAAYEWWMNEHRPERLTSSPLPISQQLDGDACGFFAINALEHHVDPEGCPLLKNNDIGSERLSKFNAVAKHISARLPIEGDEIMIFDLLNEEELTASSEHASPLPSSFQSLAADTAFTFTATPHPIISDIKHPKDHVNAPTPRPSPMKKRARTGSEPSPHVNTPTLVPSPTKEQV</sequence>
<comment type="similarity">
    <text evidence="1">Belongs to the peptidase C48 family.</text>
</comment>
<dbReference type="InterPro" id="IPR038765">
    <property type="entry name" value="Papain-like_cys_pep_sf"/>
</dbReference>
<gene>
    <name evidence="6" type="ORF">K443DRAFT_126541</name>
</gene>
<dbReference type="GO" id="GO:0019783">
    <property type="term" value="F:ubiquitin-like protein peptidase activity"/>
    <property type="evidence" value="ECO:0007669"/>
    <property type="project" value="UniProtKB-ARBA"/>
</dbReference>
<evidence type="ECO:0000256" key="1">
    <source>
        <dbReference type="ARBA" id="ARBA00005234"/>
    </source>
</evidence>
<dbReference type="HOGENOM" id="CLU_048312_0_0_1"/>
<accession>A0A0C9WGZ1</accession>
<keyword evidence="7" id="KW-1185">Reference proteome</keyword>
<feature type="compositionally biased region" description="Polar residues" evidence="4">
    <location>
        <begin position="440"/>
        <end position="455"/>
    </location>
</feature>
<dbReference type="EMBL" id="KN839226">
    <property type="protein sequence ID" value="KIJ90284.1"/>
    <property type="molecule type" value="Genomic_DNA"/>
</dbReference>
<reference evidence="6 7" key="1">
    <citation type="submission" date="2014-04" db="EMBL/GenBank/DDBJ databases">
        <authorList>
            <consortium name="DOE Joint Genome Institute"/>
            <person name="Kuo A."/>
            <person name="Kohler A."/>
            <person name="Nagy L.G."/>
            <person name="Floudas D."/>
            <person name="Copeland A."/>
            <person name="Barry K.W."/>
            <person name="Cichocki N."/>
            <person name="Veneault-Fourrey C."/>
            <person name="LaButti K."/>
            <person name="Lindquist E.A."/>
            <person name="Lipzen A."/>
            <person name="Lundell T."/>
            <person name="Morin E."/>
            <person name="Murat C."/>
            <person name="Sun H."/>
            <person name="Tunlid A."/>
            <person name="Henrissat B."/>
            <person name="Grigoriev I.V."/>
            <person name="Hibbett D.S."/>
            <person name="Martin F."/>
            <person name="Nordberg H.P."/>
            <person name="Cantor M.N."/>
            <person name="Hua S.X."/>
        </authorList>
    </citation>
    <scope>NUCLEOTIDE SEQUENCE [LARGE SCALE GENOMIC DNA]</scope>
    <source>
        <strain evidence="6 7">LaAM-08-1</strain>
    </source>
</reference>
<dbReference type="SUPFAM" id="SSF54001">
    <property type="entry name" value="Cysteine proteinases"/>
    <property type="match status" value="1"/>
</dbReference>
<dbReference type="GO" id="GO:0008234">
    <property type="term" value="F:cysteine-type peptidase activity"/>
    <property type="evidence" value="ECO:0007669"/>
    <property type="project" value="InterPro"/>
</dbReference>
<evidence type="ECO:0000256" key="2">
    <source>
        <dbReference type="ARBA" id="ARBA00022670"/>
    </source>
</evidence>
<reference evidence="7" key="2">
    <citation type="submission" date="2015-01" db="EMBL/GenBank/DDBJ databases">
        <title>Evolutionary Origins and Diversification of the Mycorrhizal Mutualists.</title>
        <authorList>
            <consortium name="DOE Joint Genome Institute"/>
            <consortium name="Mycorrhizal Genomics Consortium"/>
            <person name="Kohler A."/>
            <person name="Kuo A."/>
            <person name="Nagy L.G."/>
            <person name="Floudas D."/>
            <person name="Copeland A."/>
            <person name="Barry K.W."/>
            <person name="Cichocki N."/>
            <person name="Veneault-Fourrey C."/>
            <person name="LaButti K."/>
            <person name="Lindquist E.A."/>
            <person name="Lipzen A."/>
            <person name="Lundell T."/>
            <person name="Morin E."/>
            <person name="Murat C."/>
            <person name="Riley R."/>
            <person name="Ohm R."/>
            <person name="Sun H."/>
            <person name="Tunlid A."/>
            <person name="Henrissat B."/>
            <person name="Grigoriev I.V."/>
            <person name="Hibbett D.S."/>
            <person name="Martin F."/>
        </authorList>
    </citation>
    <scope>NUCLEOTIDE SEQUENCE [LARGE SCALE GENOMIC DNA]</scope>
    <source>
        <strain evidence="7">LaAM-08-1</strain>
    </source>
</reference>
<keyword evidence="3" id="KW-0378">Hydrolase</keyword>
<evidence type="ECO:0000256" key="3">
    <source>
        <dbReference type="ARBA" id="ARBA00022801"/>
    </source>
</evidence>
<evidence type="ECO:0000256" key="4">
    <source>
        <dbReference type="SAM" id="MobiDB-lite"/>
    </source>
</evidence>
<dbReference type="PROSITE" id="PS50600">
    <property type="entry name" value="ULP_PROTEASE"/>
    <property type="match status" value="1"/>
</dbReference>
<evidence type="ECO:0000313" key="6">
    <source>
        <dbReference type="EMBL" id="KIJ90284.1"/>
    </source>
</evidence>
<dbReference type="Pfam" id="PF02902">
    <property type="entry name" value="Peptidase_C48"/>
    <property type="match status" value="1"/>
</dbReference>
<feature type="domain" description="Ubiquitin-like protease family profile" evidence="5">
    <location>
        <begin position="111"/>
        <end position="323"/>
    </location>
</feature>
<proteinExistence type="inferred from homology"/>
<keyword evidence="2" id="KW-0645">Protease</keyword>
<name>A0A0C9WGZ1_9AGAR</name>
<dbReference type="OrthoDB" id="3066926at2759"/>
<dbReference type="AlphaFoldDB" id="A0A0C9WGZ1"/>
<dbReference type="InterPro" id="IPR003653">
    <property type="entry name" value="Peptidase_C48_C"/>
</dbReference>
<dbReference type="Gene3D" id="3.40.395.10">
    <property type="entry name" value="Adenoviral Proteinase, Chain A"/>
    <property type="match status" value="1"/>
</dbReference>
<protein>
    <recommendedName>
        <fullName evidence="5">Ubiquitin-like protease family profile domain-containing protein</fullName>
    </recommendedName>
</protein>